<accession>A0A5S4F5V4</accession>
<evidence type="ECO:0000313" key="2">
    <source>
        <dbReference type="Proteomes" id="UP000306628"/>
    </source>
</evidence>
<dbReference type="GO" id="GO:0043531">
    <property type="term" value="F:ADP binding"/>
    <property type="evidence" value="ECO:0007669"/>
    <property type="project" value="InterPro"/>
</dbReference>
<dbReference type="OrthoDB" id="5521887at2"/>
<dbReference type="InterPro" id="IPR027417">
    <property type="entry name" value="P-loop_NTPase"/>
</dbReference>
<dbReference type="EMBL" id="VCKX01000470">
    <property type="protein sequence ID" value="TMR11658.1"/>
    <property type="molecule type" value="Genomic_DNA"/>
</dbReference>
<keyword evidence="2" id="KW-1185">Reference proteome</keyword>
<dbReference type="PRINTS" id="PR00364">
    <property type="entry name" value="DISEASERSIST"/>
</dbReference>
<dbReference type="AlphaFoldDB" id="A0A5S4F5V4"/>
<organism evidence="1 2">
    <name type="scientific">Nonomuraea zeae</name>
    <dbReference type="NCBI Taxonomy" id="1642303"/>
    <lineage>
        <taxon>Bacteria</taxon>
        <taxon>Bacillati</taxon>
        <taxon>Actinomycetota</taxon>
        <taxon>Actinomycetes</taxon>
        <taxon>Streptosporangiales</taxon>
        <taxon>Streptosporangiaceae</taxon>
        <taxon>Nonomuraea</taxon>
    </lineage>
</organism>
<dbReference type="SUPFAM" id="SSF48452">
    <property type="entry name" value="TPR-like"/>
    <property type="match status" value="2"/>
</dbReference>
<dbReference type="Gene3D" id="1.25.40.10">
    <property type="entry name" value="Tetratricopeptide repeat domain"/>
    <property type="match status" value="1"/>
</dbReference>
<dbReference type="Gene3D" id="3.40.50.300">
    <property type="entry name" value="P-loop containing nucleotide triphosphate hydrolases"/>
    <property type="match status" value="1"/>
</dbReference>
<dbReference type="Proteomes" id="UP000306628">
    <property type="component" value="Unassembled WGS sequence"/>
</dbReference>
<dbReference type="InterPro" id="IPR011990">
    <property type="entry name" value="TPR-like_helical_dom_sf"/>
</dbReference>
<protein>
    <submittedName>
        <fullName evidence="1">Tetratricopeptide repeat protein</fullName>
    </submittedName>
</protein>
<comment type="caution">
    <text evidence="1">The sequence shown here is derived from an EMBL/GenBank/DDBJ whole genome shotgun (WGS) entry which is preliminary data.</text>
</comment>
<dbReference type="Pfam" id="PF13424">
    <property type="entry name" value="TPR_12"/>
    <property type="match status" value="3"/>
</dbReference>
<sequence length="757" mass="83755">ETHRAVVPAQLPADIPHFIGRGAELAELDALLKERASQNLLTIALITGVGGVGKSSLAVHWGHRIAELFPDGQLFVDLRGYDLNAEPLSAGVVMDRFLRALGVGGDRIAHELDERAAQFRTTIARRQLLIVLDNARVIEQVRPLLPGSGNCCVIVTSRDPLGDLTAREGATMVHLDVLSATDSAALLADVADPAVMNEDPGATARLGRLCDGLPLALRIVGARLTARSYWTPARLVKRLADERRRLDELSYGQLTVRATFALSYRDLSPEAARMFRRLGLLEVPDFAPWVGAALLDIDDIEGENLIEQLVDAQLIEAVGRDCADQVRYRFHDLVRLYAKERALAEESEGERMEAVSRALSGWLSLTEEAHRREYGGAFTQMHGSVTRWRPQDVDLLLERPLHWLDSERGALVCAVSQASDLGLTEHCWDLAVTATTLFESRSYFDDWRTTHEIALAAARAAGDVRGEGAVLCSMGSMHLFQQSPCRAGERLRDALELFERIEEPFGRALVLRNLSLLDRLNGRFDHALARYEEARAIFAAVGDHFAEAHVLGGIAQVHLDQNRLELARTLLSEALDAFTRLGSERGRAQILNRLGETLLRLGRLEEAESACEAALALVRHRLDGIGQAYILCGLGEIRLRQNRLRAAAESLDEALLIAREVRERFVEARVHLTLGDLHARQDRLEEAVRDLSTARDIYASLDIRLWRFRSLAALGRVLARQGDVAGAVETLKSSLACWDDPEAEECVQVRELLAELS</sequence>
<reference evidence="1 2" key="1">
    <citation type="submission" date="2019-05" db="EMBL/GenBank/DDBJ databases">
        <title>Draft genome sequence of Nonomuraea zeae DSM 100528.</title>
        <authorList>
            <person name="Saricaoglu S."/>
            <person name="Isik K."/>
        </authorList>
    </citation>
    <scope>NUCLEOTIDE SEQUENCE [LARGE SCALE GENOMIC DNA]</scope>
    <source>
        <strain evidence="1 2">DSM 100528</strain>
    </source>
</reference>
<dbReference type="InterPro" id="IPR019734">
    <property type="entry name" value="TPR_rpt"/>
</dbReference>
<dbReference type="SMART" id="SM00028">
    <property type="entry name" value="TPR"/>
    <property type="match status" value="6"/>
</dbReference>
<feature type="non-terminal residue" evidence="1">
    <location>
        <position position="1"/>
    </location>
</feature>
<proteinExistence type="predicted"/>
<gene>
    <name evidence="1" type="ORF">ETD85_59130</name>
</gene>
<dbReference type="PANTHER" id="PTHR47691">
    <property type="entry name" value="REGULATOR-RELATED"/>
    <property type="match status" value="1"/>
</dbReference>
<dbReference type="RefSeq" id="WP_138698560.1">
    <property type="nucleotide sequence ID" value="NZ_VCKX01000470.1"/>
</dbReference>
<evidence type="ECO:0000313" key="1">
    <source>
        <dbReference type="EMBL" id="TMR11658.1"/>
    </source>
</evidence>
<dbReference type="SUPFAM" id="SSF52540">
    <property type="entry name" value="P-loop containing nucleoside triphosphate hydrolases"/>
    <property type="match status" value="1"/>
</dbReference>
<dbReference type="PANTHER" id="PTHR47691:SF3">
    <property type="entry name" value="HTH-TYPE TRANSCRIPTIONAL REGULATOR RV0890C-RELATED"/>
    <property type="match status" value="1"/>
</dbReference>
<name>A0A5S4F5V4_9ACTN</name>